<accession>A0A9P6G5B3</accession>
<evidence type="ECO:0000256" key="3">
    <source>
        <dbReference type="ARBA" id="ARBA00022989"/>
    </source>
</evidence>
<name>A0A9P6G5B3_9PLEO</name>
<dbReference type="EMBL" id="WJXW01000016">
    <property type="protein sequence ID" value="KAF9729381.1"/>
    <property type="molecule type" value="Genomic_DNA"/>
</dbReference>
<dbReference type="SUPFAM" id="SSF103473">
    <property type="entry name" value="MFS general substrate transporter"/>
    <property type="match status" value="1"/>
</dbReference>
<feature type="transmembrane region" description="Helical" evidence="6">
    <location>
        <begin position="252"/>
        <end position="271"/>
    </location>
</feature>
<dbReference type="FunFam" id="1.20.1720.10:FF:000012">
    <property type="entry name" value="MFS toxin efflux pump (AflT)"/>
    <property type="match status" value="1"/>
</dbReference>
<feature type="transmembrane region" description="Helical" evidence="6">
    <location>
        <begin position="361"/>
        <end position="380"/>
    </location>
</feature>
<evidence type="ECO:0000313" key="9">
    <source>
        <dbReference type="Proteomes" id="UP000756921"/>
    </source>
</evidence>
<evidence type="ECO:0000259" key="7">
    <source>
        <dbReference type="PROSITE" id="PS50850"/>
    </source>
</evidence>
<proteinExistence type="predicted"/>
<dbReference type="Gene3D" id="1.20.1250.20">
    <property type="entry name" value="MFS general substrate transporter like domains"/>
    <property type="match status" value="1"/>
</dbReference>
<protein>
    <submittedName>
        <fullName evidence="8">Major facilitator superfamily transporter</fullName>
    </submittedName>
</protein>
<dbReference type="OrthoDB" id="10021397at2759"/>
<dbReference type="PANTHER" id="PTHR23501:SF198">
    <property type="entry name" value="AZOLE RESISTANCE PROTEIN 1-RELATED"/>
    <property type="match status" value="1"/>
</dbReference>
<dbReference type="PANTHER" id="PTHR23501">
    <property type="entry name" value="MAJOR FACILITATOR SUPERFAMILY"/>
    <property type="match status" value="1"/>
</dbReference>
<comment type="subcellular location">
    <subcellularLocation>
        <location evidence="1">Membrane</location>
        <topology evidence="1">Multi-pass membrane protein</topology>
    </subcellularLocation>
</comment>
<keyword evidence="9" id="KW-1185">Reference proteome</keyword>
<evidence type="ECO:0000256" key="1">
    <source>
        <dbReference type="ARBA" id="ARBA00004141"/>
    </source>
</evidence>
<keyword evidence="2 6" id="KW-0812">Transmembrane</keyword>
<evidence type="ECO:0000256" key="5">
    <source>
        <dbReference type="SAM" id="MobiDB-lite"/>
    </source>
</evidence>
<dbReference type="AlphaFoldDB" id="A0A9P6G5B3"/>
<feature type="transmembrane region" description="Helical" evidence="6">
    <location>
        <begin position="320"/>
        <end position="341"/>
    </location>
</feature>
<feature type="transmembrane region" description="Helical" evidence="6">
    <location>
        <begin position="122"/>
        <end position="142"/>
    </location>
</feature>
<comment type="caution">
    <text evidence="8">The sequence shown here is derived from an EMBL/GenBank/DDBJ whole genome shotgun (WGS) entry which is preliminary data.</text>
</comment>
<gene>
    <name evidence="8" type="ORF">PMIN01_12245</name>
</gene>
<keyword evidence="3 6" id="KW-1133">Transmembrane helix</keyword>
<feature type="region of interest" description="Disordered" evidence="5">
    <location>
        <begin position="1"/>
        <end position="46"/>
    </location>
</feature>
<feature type="compositionally biased region" description="Basic and acidic residues" evidence="5">
    <location>
        <begin position="14"/>
        <end position="31"/>
    </location>
</feature>
<dbReference type="PROSITE" id="PS50850">
    <property type="entry name" value="MFS"/>
    <property type="match status" value="1"/>
</dbReference>
<sequence>MPTADHGLAMESAEAQHRDLDEPGASEKRETAVNPEPSPSVEEGEQVNHLHGSPLVLLIVSLTLAVAVISMDFTILATAIPRITSEFHSIEDVGWYGSVYLLSTNAFQPTFGKLYSMFNVKVVYLTAMAIFQIGSIVCATARSSAALIVGRAVAGVGASAIFSGGATIIGLSAPLRKRAVHLGVLSSMFGIASVIGPLLGGVFTGEATWRWCFWINLPIGGVAMLIVFVVFKAPTRTPSSKTVWERLQDCDVIGTILILGTVVCLLLPLQWGGVSAPWSAPKVYGCLVAFGLLLLSFLAWQWRMGDRATVPLRIFQERTVCAASLVSGFLVMSMYAHVYYLPFYFQVIKGASPQSSGVRSIPYFSILAIASIGGGAVITVMRSYAEFMWAGSAILTVGSGLIHTLKVDSNPGVWIGYQIVAGLGVGLALQTPFIAVQRAVRPADMAQGMAVAIFFNSLGGALSISIAQNLFISSLRTNIPKYARGVDAQSIVDAGGVGIRDMVSADQLANVLHAYNLSITDAFAMSIAAAGCAFVASLFIKRLKL</sequence>
<evidence type="ECO:0000313" key="8">
    <source>
        <dbReference type="EMBL" id="KAF9729381.1"/>
    </source>
</evidence>
<feature type="transmembrane region" description="Helical" evidence="6">
    <location>
        <begin position="387"/>
        <end position="405"/>
    </location>
</feature>
<dbReference type="Proteomes" id="UP000756921">
    <property type="component" value="Unassembled WGS sequence"/>
</dbReference>
<feature type="domain" description="Major facilitator superfamily (MFS) profile" evidence="7">
    <location>
        <begin position="58"/>
        <end position="545"/>
    </location>
</feature>
<feature type="transmembrane region" description="Helical" evidence="6">
    <location>
        <begin position="179"/>
        <end position="199"/>
    </location>
</feature>
<evidence type="ECO:0000256" key="2">
    <source>
        <dbReference type="ARBA" id="ARBA00022692"/>
    </source>
</evidence>
<feature type="transmembrane region" description="Helical" evidence="6">
    <location>
        <begin position="55"/>
        <end position="80"/>
    </location>
</feature>
<dbReference type="InterPro" id="IPR011701">
    <property type="entry name" value="MFS"/>
</dbReference>
<dbReference type="InterPro" id="IPR020846">
    <property type="entry name" value="MFS_dom"/>
</dbReference>
<evidence type="ECO:0000256" key="4">
    <source>
        <dbReference type="ARBA" id="ARBA00023136"/>
    </source>
</evidence>
<feature type="transmembrane region" description="Helical" evidence="6">
    <location>
        <begin position="417"/>
        <end position="436"/>
    </location>
</feature>
<dbReference type="GO" id="GO:0022857">
    <property type="term" value="F:transmembrane transporter activity"/>
    <property type="evidence" value="ECO:0007669"/>
    <property type="project" value="InterPro"/>
</dbReference>
<feature type="transmembrane region" description="Helical" evidence="6">
    <location>
        <begin position="283"/>
        <end position="300"/>
    </location>
</feature>
<feature type="transmembrane region" description="Helical" evidence="6">
    <location>
        <begin position="211"/>
        <end position="231"/>
    </location>
</feature>
<keyword evidence="4 6" id="KW-0472">Membrane</keyword>
<dbReference type="CDD" id="cd17502">
    <property type="entry name" value="MFS_Azr1_MDR_like"/>
    <property type="match status" value="1"/>
</dbReference>
<organism evidence="8 9">
    <name type="scientific">Paraphaeosphaeria minitans</name>
    <dbReference type="NCBI Taxonomy" id="565426"/>
    <lineage>
        <taxon>Eukaryota</taxon>
        <taxon>Fungi</taxon>
        <taxon>Dikarya</taxon>
        <taxon>Ascomycota</taxon>
        <taxon>Pezizomycotina</taxon>
        <taxon>Dothideomycetes</taxon>
        <taxon>Pleosporomycetidae</taxon>
        <taxon>Pleosporales</taxon>
        <taxon>Massarineae</taxon>
        <taxon>Didymosphaeriaceae</taxon>
        <taxon>Paraphaeosphaeria</taxon>
    </lineage>
</organism>
<feature type="transmembrane region" description="Helical" evidence="6">
    <location>
        <begin position="448"/>
        <end position="472"/>
    </location>
</feature>
<dbReference type="FunFam" id="1.20.1250.20:FF:000196">
    <property type="entry name" value="MFS toxin efflux pump (AflT)"/>
    <property type="match status" value="1"/>
</dbReference>
<evidence type="ECO:0000256" key="6">
    <source>
        <dbReference type="SAM" id="Phobius"/>
    </source>
</evidence>
<dbReference type="Pfam" id="PF07690">
    <property type="entry name" value="MFS_1"/>
    <property type="match status" value="1"/>
</dbReference>
<dbReference type="InterPro" id="IPR036259">
    <property type="entry name" value="MFS_trans_sf"/>
</dbReference>
<reference evidence="8" key="1">
    <citation type="journal article" date="2020" name="Mol. Plant Microbe Interact.">
        <title>Genome Sequence of the Biocontrol Agent Coniothyrium minitans strain Conio (IMI 134523).</title>
        <authorList>
            <person name="Patel D."/>
            <person name="Shittu T.A."/>
            <person name="Baroncelli R."/>
            <person name="Muthumeenakshi S."/>
            <person name="Osborne T.H."/>
            <person name="Janganan T.K."/>
            <person name="Sreenivasaprasad S."/>
        </authorList>
    </citation>
    <scope>NUCLEOTIDE SEQUENCE</scope>
    <source>
        <strain evidence="8">Conio</strain>
    </source>
</reference>
<feature type="transmembrane region" description="Helical" evidence="6">
    <location>
        <begin position="522"/>
        <end position="540"/>
    </location>
</feature>
<dbReference type="GO" id="GO:0005886">
    <property type="term" value="C:plasma membrane"/>
    <property type="evidence" value="ECO:0007669"/>
    <property type="project" value="TreeGrafter"/>
</dbReference>
<feature type="transmembrane region" description="Helical" evidence="6">
    <location>
        <begin position="148"/>
        <end position="172"/>
    </location>
</feature>